<organism evidence="2 3">
    <name type="scientific">Mucilaginibacter gynuensis</name>
    <dbReference type="NCBI Taxonomy" id="1302236"/>
    <lineage>
        <taxon>Bacteria</taxon>
        <taxon>Pseudomonadati</taxon>
        <taxon>Bacteroidota</taxon>
        <taxon>Sphingobacteriia</taxon>
        <taxon>Sphingobacteriales</taxon>
        <taxon>Sphingobacteriaceae</taxon>
        <taxon>Mucilaginibacter</taxon>
    </lineage>
</organism>
<keyword evidence="2" id="KW-0378">Hydrolase</keyword>
<evidence type="ECO:0000259" key="1">
    <source>
        <dbReference type="Pfam" id="PF13472"/>
    </source>
</evidence>
<dbReference type="EMBL" id="BAABFT010000002">
    <property type="protein sequence ID" value="GAA4315815.1"/>
    <property type="molecule type" value="Genomic_DNA"/>
</dbReference>
<dbReference type="Gene3D" id="3.40.50.1110">
    <property type="entry name" value="SGNH hydrolase"/>
    <property type="match status" value="1"/>
</dbReference>
<evidence type="ECO:0000313" key="2">
    <source>
        <dbReference type="EMBL" id="GAA4315815.1"/>
    </source>
</evidence>
<feature type="domain" description="SGNH hydrolase-type esterase" evidence="1">
    <location>
        <begin position="35"/>
        <end position="185"/>
    </location>
</feature>
<dbReference type="GO" id="GO:0016787">
    <property type="term" value="F:hydrolase activity"/>
    <property type="evidence" value="ECO:0007669"/>
    <property type="project" value="UniProtKB-KW"/>
</dbReference>
<dbReference type="InterPro" id="IPR036514">
    <property type="entry name" value="SGNH_hydro_sf"/>
</dbReference>
<protein>
    <submittedName>
        <fullName evidence="2">SGNH/GDSL hydrolase family protein</fullName>
    </submittedName>
</protein>
<proteinExistence type="predicted"/>
<comment type="caution">
    <text evidence="2">The sequence shown here is derived from an EMBL/GenBank/DDBJ whole genome shotgun (WGS) entry which is preliminary data.</text>
</comment>
<dbReference type="Pfam" id="PF13472">
    <property type="entry name" value="Lipase_GDSL_2"/>
    <property type="match status" value="1"/>
</dbReference>
<reference evidence="3" key="1">
    <citation type="journal article" date="2019" name="Int. J. Syst. Evol. Microbiol.">
        <title>The Global Catalogue of Microorganisms (GCM) 10K type strain sequencing project: providing services to taxonomists for standard genome sequencing and annotation.</title>
        <authorList>
            <consortium name="The Broad Institute Genomics Platform"/>
            <consortium name="The Broad Institute Genome Sequencing Center for Infectious Disease"/>
            <person name="Wu L."/>
            <person name="Ma J."/>
        </authorList>
    </citation>
    <scope>NUCLEOTIDE SEQUENCE [LARGE SCALE GENOMIC DNA]</scope>
    <source>
        <strain evidence="3">JCM 17705</strain>
    </source>
</reference>
<evidence type="ECO:0000313" key="3">
    <source>
        <dbReference type="Proteomes" id="UP001500582"/>
    </source>
</evidence>
<dbReference type="RefSeq" id="WP_345210158.1">
    <property type="nucleotide sequence ID" value="NZ_BAABFT010000002.1"/>
</dbReference>
<sequence>MYWYEDEVRRLESERSKLGYNPKVLFYGSSSMRMWSTLQKDFEPFSPVNLGFGGSTLAGCVWFYERVVAPYKPEAIVLYAGDNDLGDGRNPEEVFIFFKQFAADVHRTFGSIPCFFISLKPSIARWHLIEKFKYSNRIIESLIVHHFHNWQFVNVYNQMIDAKGFPKYEYYSNDGLHLNAKGYELWKNALYPKLAESIRII</sequence>
<name>A0ABP8G2S6_9SPHI</name>
<dbReference type="InterPro" id="IPR013830">
    <property type="entry name" value="SGNH_hydro"/>
</dbReference>
<gene>
    <name evidence="2" type="ORF">GCM10023149_12580</name>
</gene>
<keyword evidence="3" id="KW-1185">Reference proteome</keyword>
<accession>A0ABP8G2S6</accession>
<dbReference type="Proteomes" id="UP001500582">
    <property type="component" value="Unassembled WGS sequence"/>
</dbReference>
<dbReference type="SUPFAM" id="SSF52266">
    <property type="entry name" value="SGNH hydrolase"/>
    <property type="match status" value="1"/>
</dbReference>